<dbReference type="InterPro" id="IPR034660">
    <property type="entry name" value="DinB/YfiT-like"/>
</dbReference>
<comment type="caution">
    <text evidence="2">The sequence shown here is derived from an EMBL/GenBank/DDBJ whole genome shotgun (WGS) entry which is preliminary data.</text>
</comment>
<evidence type="ECO:0000313" key="2">
    <source>
        <dbReference type="EMBL" id="MEW9308899.1"/>
    </source>
</evidence>
<sequence>MNDLDAARRALQERQGLGARYDAPEAPAADLRLARLGTAYFARKLGELGDAALYAPSRVSGWTRAHVICDVAYQARAISRQVGAATAGEPVPPFYDGEAGRIGDIELGATLPARALRHLFDHAAVHLNVVWRDLPGSGWDVPAADAGGALRPLRATAMERARRLWRGALELDNGTRLRNLPPEFRG</sequence>
<dbReference type="Gene3D" id="1.20.120.450">
    <property type="entry name" value="dinb family like domain"/>
    <property type="match status" value="1"/>
</dbReference>
<accession>A0ABV3PUC8</accession>
<evidence type="ECO:0000259" key="1">
    <source>
        <dbReference type="Pfam" id="PF11716"/>
    </source>
</evidence>
<dbReference type="RefSeq" id="WP_367625771.1">
    <property type="nucleotide sequence ID" value="NZ_JBFNQD010000011.1"/>
</dbReference>
<feature type="domain" description="Mycothiol-dependent maleylpyruvate isomerase metal-binding" evidence="1">
    <location>
        <begin position="35"/>
        <end position="159"/>
    </location>
</feature>
<gene>
    <name evidence="2" type="ORF">ABXS05_25345</name>
</gene>
<organism evidence="2 3">
    <name type="scientific">Labrys neptuniae</name>
    <dbReference type="NCBI Taxonomy" id="376174"/>
    <lineage>
        <taxon>Bacteria</taxon>
        <taxon>Pseudomonadati</taxon>
        <taxon>Pseudomonadota</taxon>
        <taxon>Alphaproteobacteria</taxon>
        <taxon>Hyphomicrobiales</taxon>
        <taxon>Xanthobacteraceae</taxon>
        <taxon>Labrys</taxon>
    </lineage>
</organism>
<keyword evidence="3" id="KW-1185">Reference proteome</keyword>
<name>A0ABV3PUC8_9HYPH</name>
<reference evidence="2 3" key="1">
    <citation type="submission" date="2024-07" db="EMBL/GenBank/DDBJ databases">
        <title>Description of Labrys sedimenti sp. nov., isolated from a diclofenac-degrading enrichment culture.</title>
        <authorList>
            <person name="Tancsics A."/>
            <person name="Csepanyi A."/>
        </authorList>
    </citation>
    <scope>NUCLEOTIDE SEQUENCE [LARGE SCALE GENOMIC DNA]</scope>
    <source>
        <strain evidence="2 3">LMG 23578</strain>
    </source>
</reference>
<keyword evidence="2" id="KW-0413">Isomerase</keyword>
<dbReference type="GO" id="GO:0016853">
    <property type="term" value="F:isomerase activity"/>
    <property type="evidence" value="ECO:0007669"/>
    <property type="project" value="UniProtKB-KW"/>
</dbReference>
<protein>
    <submittedName>
        <fullName evidence="2">Maleylpyruvate isomerase N-terminal domain-containing protein</fullName>
    </submittedName>
</protein>
<dbReference type="SUPFAM" id="SSF109854">
    <property type="entry name" value="DinB/YfiT-like putative metalloenzymes"/>
    <property type="match status" value="1"/>
</dbReference>
<dbReference type="Pfam" id="PF11716">
    <property type="entry name" value="MDMPI_N"/>
    <property type="match status" value="1"/>
</dbReference>
<evidence type="ECO:0000313" key="3">
    <source>
        <dbReference type="Proteomes" id="UP001555786"/>
    </source>
</evidence>
<dbReference type="Proteomes" id="UP001555786">
    <property type="component" value="Unassembled WGS sequence"/>
</dbReference>
<dbReference type="InterPro" id="IPR024344">
    <property type="entry name" value="MDMPI_metal-binding"/>
</dbReference>
<proteinExistence type="predicted"/>
<dbReference type="EMBL" id="JBFNQD010000011">
    <property type="protein sequence ID" value="MEW9308899.1"/>
    <property type="molecule type" value="Genomic_DNA"/>
</dbReference>